<evidence type="ECO:0000256" key="9">
    <source>
        <dbReference type="ARBA" id="ARBA00022927"/>
    </source>
</evidence>
<keyword evidence="12 13" id="KW-0472">Membrane</keyword>
<protein>
    <recommendedName>
        <fullName evidence="5">Sec translocon accessory complex subunit YajC</fullName>
    </recommendedName>
</protein>
<dbReference type="InterPro" id="IPR003849">
    <property type="entry name" value="Preprotein_translocase_YajC"/>
</dbReference>
<dbReference type="RefSeq" id="WP_188160068.1">
    <property type="nucleotide sequence ID" value="NZ_BMGH01000001.1"/>
</dbReference>
<proteinExistence type="inferred from homology"/>
<evidence type="ECO:0000256" key="5">
    <source>
        <dbReference type="ARBA" id="ARBA00014962"/>
    </source>
</evidence>
<dbReference type="EMBL" id="BMGH01000001">
    <property type="protein sequence ID" value="GGD01985.1"/>
    <property type="molecule type" value="Genomic_DNA"/>
</dbReference>
<organism evidence="14 15">
    <name type="scientific">Aquisalinus flavus</name>
    <dbReference type="NCBI Taxonomy" id="1526572"/>
    <lineage>
        <taxon>Bacteria</taxon>
        <taxon>Pseudomonadati</taxon>
        <taxon>Pseudomonadota</taxon>
        <taxon>Alphaproteobacteria</taxon>
        <taxon>Parvularculales</taxon>
        <taxon>Parvularculaceae</taxon>
        <taxon>Aquisalinus</taxon>
    </lineage>
</organism>
<evidence type="ECO:0000313" key="15">
    <source>
        <dbReference type="Proteomes" id="UP000613582"/>
    </source>
</evidence>
<dbReference type="GO" id="GO:0015031">
    <property type="term" value="P:protein transport"/>
    <property type="evidence" value="ECO:0007669"/>
    <property type="project" value="UniProtKB-KW"/>
</dbReference>
<keyword evidence="7" id="KW-1003">Cell membrane</keyword>
<feature type="transmembrane region" description="Helical" evidence="13">
    <location>
        <begin position="23"/>
        <end position="41"/>
    </location>
</feature>
<keyword evidence="6" id="KW-0813">Transport</keyword>
<reference evidence="14" key="2">
    <citation type="submission" date="2020-09" db="EMBL/GenBank/DDBJ databases">
        <authorList>
            <person name="Sun Q."/>
            <person name="Zhou Y."/>
        </authorList>
    </citation>
    <scope>NUCLEOTIDE SEQUENCE</scope>
    <source>
        <strain evidence="14">CGMCC 1.12921</strain>
    </source>
</reference>
<name>A0A8J2V433_9PROT</name>
<keyword evidence="8 13" id="KW-0812">Transmembrane</keyword>
<comment type="similarity">
    <text evidence="3">Belongs to the YajC family.</text>
</comment>
<evidence type="ECO:0000256" key="8">
    <source>
        <dbReference type="ARBA" id="ARBA00022692"/>
    </source>
</evidence>
<dbReference type="SMART" id="SM01323">
    <property type="entry name" value="YajC"/>
    <property type="match status" value="1"/>
</dbReference>
<gene>
    <name evidence="14" type="ORF">GCM10011342_08820</name>
</gene>
<evidence type="ECO:0000256" key="6">
    <source>
        <dbReference type="ARBA" id="ARBA00022448"/>
    </source>
</evidence>
<evidence type="ECO:0000256" key="13">
    <source>
        <dbReference type="SAM" id="Phobius"/>
    </source>
</evidence>
<dbReference type="AlphaFoldDB" id="A0A8J2V433"/>
<comment type="function">
    <text evidence="1">The SecYEG-SecDF-YajC-YidC holo-translocon (HTL) protein secretase/insertase is a supercomplex required for protein secretion, insertion of proteins into membranes, and assembly of membrane protein complexes. While the SecYEG complex is essential for assembly of a number of proteins and complexes, the SecDF-YajC-YidC subcomplex facilitates these functions.</text>
</comment>
<evidence type="ECO:0000256" key="1">
    <source>
        <dbReference type="ARBA" id="ARBA00002061"/>
    </source>
</evidence>
<comment type="subunit">
    <text evidence="4">Part of the SecDF-YidC-YajC translocase complex. The SecDF-YidC-YajC translocase forms a supercomplex with SecYEG, called the holo-translocon (HTL).</text>
</comment>
<keyword evidence="10 13" id="KW-1133">Transmembrane helix</keyword>
<evidence type="ECO:0000256" key="3">
    <source>
        <dbReference type="ARBA" id="ARBA00006742"/>
    </source>
</evidence>
<dbReference type="NCBIfam" id="TIGR00739">
    <property type="entry name" value="yajC"/>
    <property type="match status" value="1"/>
</dbReference>
<keyword evidence="15" id="KW-1185">Reference proteome</keyword>
<dbReference type="PRINTS" id="PR01853">
    <property type="entry name" value="YAJCTRNLCASE"/>
</dbReference>
<evidence type="ECO:0000256" key="7">
    <source>
        <dbReference type="ARBA" id="ARBA00022475"/>
    </source>
</evidence>
<reference evidence="14" key="1">
    <citation type="journal article" date="2014" name="Int. J. Syst. Evol. Microbiol.">
        <title>Complete genome sequence of Corynebacterium casei LMG S-19264T (=DSM 44701T), isolated from a smear-ripened cheese.</title>
        <authorList>
            <consortium name="US DOE Joint Genome Institute (JGI-PGF)"/>
            <person name="Walter F."/>
            <person name="Albersmeier A."/>
            <person name="Kalinowski J."/>
            <person name="Ruckert C."/>
        </authorList>
    </citation>
    <scope>NUCLEOTIDE SEQUENCE</scope>
    <source>
        <strain evidence="14">CGMCC 1.12921</strain>
    </source>
</reference>
<dbReference type="Proteomes" id="UP000613582">
    <property type="component" value="Unassembled WGS sequence"/>
</dbReference>
<dbReference type="PANTHER" id="PTHR33909:SF1">
    <property type="entry name" value="SEC TRANSLOCON ACCESSORY COMPLEX SUBUNIT YAJC"/>
    <property type="match status" value="1"/>
</dbReference>
<comment type="subcellular location">
    <subcellularLocation>
        <location evidence="2">Cell membrane</location>
        <topology evidence="2">Single-pass membrane protein</topology>
    </subcellularLocation>
</comment>
<dbReference type="GO" id="GO:0005886">
    <property type="term" value="C:plasma membrane"/>
    <property type="evidence" value="ECO:0007669"/>
    <property type="project" value="UniProtKB-SubCell"/>
</dbReference>
<keyword evidence="11" id="KW-0811">Translocation</keyword>
<comment type="caution">
    <text evidence="14">The sequence shown here is derived from an EMBL/GenBank/DDBJ whole genome shotgun (WGS) entry which is preliminary data.</text>
</comment>
<evidence type="ECO:0000256" key="10">
    <source>
        <dbReference type="ARBA" id="ARBA00022989"/>
    </source>
</evidence>
<dbReference type="Pfam" id="PF02699">
    <property type="entry name" value="YajC"/>
    <property type="match status" value="1"/>
</dbReference>
<evidence type="ECO:0000256" key="2">
    <source>
        <dbReference type="ARBA" id="ARBA00004162"/>
    </source>
</evidence>
<evidence type="ECO:0000256" key="11">
    <source>
        <dbReference type="ARBA" id="ARBA00023010"/>
    </source>
</evidence>
<accession>A0A8J2V433</accession>
<sequence length="114" mass="12290">MTLTTAAAVMFQAADPASGPGLLANILPFLLIIVVFYFLLIRPQQQQRKKHQEMVASVRRGDTVVTAGGIIGKVTKVVEGTDEVMVELADGVQVKVIKATLSDVRSKTEPAEKQ</sequence>
<dbReference type="PANTHER" id="PTHR33909">
    <property type="entry name" value="SEC TRANSLOCON ACCESSORY COMPLEX SUBUNIT YAJC"/>
    <property type="match status" value="1"/>
</dbReference>
<evidence type="ECO:0000313" key="14">
    <source>
        <dbReference type="EMBL" id="GGD01985.1"/>
    </source>
</evidence>
<evidence type="ECO:0000256" key="12">
    <source>
        <dbReference type="ARBA" id="ARBA00023136"/>
    </source>
</evidence>
<evidence type="ECO:0000256" key="4">
    <source>
        <dbReference type="ARBA" id="ARBA00011718"/>
    </source>
</evidence>
<keyword evidence="9" id="KW-0653">Protein transport</keyword>